<protein>
    <submittedName>
        <fullName evidence="1">Uncharacterized protein</fullName>
    </submittedName>
</protein>
<proteinExistence type="predicted"/>
<gene>
    <name evidence="1" type="ORF">SAMN04487950_4051</name>
</gene>
<reference evidence="2" key="1">
    <citation type="submission" date="2016-10" db="EMBL/GenBank/DDBJ databases">
        <authorList>
            <person name="Varghese N."/>
            <person name="Submissions S."/>
        </authorList>
    </citation>
    <scope>NUCLEOTIDE SEQUENCE [LARGE SCALE GENOMIC DNA]</scope>
    <source>
        <strain evidence="2">CGMCC 1.7738</strain>
    </source>
</reference>
<keyword evidence="2" id="KW-1185">Reference proteome</keyword>
<name>A0A1I4I8V0_9EURY</name>
<dbReference type="RefSeq" id="WP_245756953.1">
    <property type="nucleotide sequence ID" value="NZ_FOTC01000007.1"/>
</dbReference>
<accession>A0A1I4I8V0</accession>
<evidence type="ECO:0000313" key="2">
    <source>
        <dbReference type="Proteomes" id="UP000199607"/>
    </source>
</evidence>
<dbReference type="EMBL" id="FOTC01000007">
    <property type="protein sequence ID" value="SFL50715.1"/>
    <property type="molecule type" value="Genomic_DNA"/>
</dbReference>
<dbReference type="AlphaFoldDB" id="A0A1I4I8V0"/>
<evidence type="ECO:0000313" key="1">
    <source>
        <dbReference type="EMBL" id="SFL50715.1"/>
    </source>
</evidence>
<organism evidence="1 2">
    <name type="scientific">Halogranum rubrum</name>
    <dbReference type="NCBI Taxonomy" id="553466"/>
    <lineage>
        <taxon>Archaea</taxon>
        <taxon>Methanobacteriati</taxon>
        <taxon>Methanobacteriota</taxon>
        <taxon>Stenosarchaea group</taxon>
        <taxon>Halobacteria</taxon>
        <taxon>Halobacteriales</taxon>
        <taxon>Haloferacaceae</taxon>
    </lineage>
</organism>
<dbReference type="Proteomes" id="UP000199607">
    <property type="component" value="Unassembled WGS sequence"/>
</dbReference>
<sequence>MTNWEDLSRSRKRVAKTISHVHGPSTFERPELRKDVKASTTVEDSIDDKYSVLTSLKYTTLLNGLVEDGYLVKEYQGGKNPIILDLEYDKDRDNTNAAPYGNASKLHSVVDQVLDREGMGRGALGNVNSNDFNGVRDAVNRTLGRTVLVTVSEASEYRFTPSGYSLADEMARDFEPEEDEDAS</sequence>